<keyword evidence="2" id="KW-1185">Reference proteome</keyword>
<protein>
    <submittedName>
        <fullName evidence="1">Uncharacterized protein</fullName>
    </submittedName>
</protein>
<name>A0A1Q9JCD6_9FIRM</name>
<gene>
    <name evidence="1" type="ORF">BHK98_00005</name>
</gene>
<accession>A0A1Q9JCD6</accession>
<dbReference type="Proteomes" id="UP000187404">
    <property type="component" value="Unassembled WGS sequence"/>
</dbReference>
<proteinExistence type="predicted"/>
<dbReference type="EMBL" id="MJIE01000003">
    <property type="protein sequence ID" value="OLR53490.1"/>
    <property type="molecule type" value="Genomic_DNA"/>
</dbReference>
<dbReference type="AlphaFoldDB" id="A0A1Q9JCD6"/>
<evidence type="ECO:0000313" key="1">
    <source>
        <dbReference type="EMBL" id="OLR53490.1"/>
    </source>
</evidence>
<comment type="caution">
    <text evidence="1">The sequence shown here is derived from an EMBL/GenBank/DDBJ whole genome shotgun (WGS) entry which is preliminary data.</text>
</comment>
<sequence length="65" mass="7355">MYVNPAHKKNTNIEPEEVLGRLTGDIVREGTLFTGGSTMDVIKEKRRFSASLQCRRRIPPKSDIP</sequence>
<organism evidence="1 2">
    <name type="scientific">Hornefia porci</name>
    <dbReference type="NCBI Taxonomy" id="2652292"/>
    <lineage>
        <taxon>Bacteria</taxon>
        <taxon>Bacillati</taxon>
        <taxon>Bacillota</taxon>
        <taxon>Clostridia</taxon>
        <taxon>Peptostreptococcales</taxon>
        <taxon>Anaerovoracaceae</taxon>
        <taxon>Hornefia</taxon>
    </lineage>
</organism>
<evidence type="ECO:0000313" key="2">
    <source>
        <dbReference type="Proteomes" id="UP000187404"/>
    </source>
</evidence>
<reference evidence="1 2" key="1">
    <citation type="journal article" date="2016" name="Appl. Environ. Microbiol.">
        <title>Function and Phylogeny of Bacterial Butyryl Coenzyme A:Acetate Transferases and Their Diversity in the Proximal Colon of Swine.</title>
        <authorList>
            <person name="Trachsel J."/>
            <person name="Bayles D.O."/>
            <person name="Looft T."/>
            <person name="Levine U.Y."/>
            <person name="Allen H.K."/>
        </authorList>
    </citation>
    <scope>NUCLEOTIDE SEQUENCE [LARGE SCALE GENOMIC DNA]</scope>
    <source>
        <strain evidence="1 2">68-3-10</strain>
    </source>
</reference>